<dbReference type="InterPro" id="IPR027417">
    <property type="entry name" value="P-loop_NTPase"/>
</dbReference>
<dbReference type="GO" id="GO:0004386">
    <property type="term" value="F:helicase activity"/>
    <property type="evidence" value="ECO:0007669"/>
    <property type="project" value="UniProtKB-KW"/>
</dbReference>
<dbReference type="SUPFAM" id="SSF57783">
    <property type="entry name" value="Zinc beta-ribbon"/>
    <property type="match status" value="1"/>
</dbReference>
<dbReference type="SUPFAM" id="SSF56731">
    <property type="entry name" value="DNA primase core"/>
    <property type="match status" value="1"/>
</dbReference>
<dbReference type="Proteomes" id="UP000525298">
    <property type="component" value="Unassembled WGS sequence"/>
</dbReference>
<dbReference type="SMART" id="SM00885">
    <property type="entry name" value="D5_N"/>
    <property type="match status" value="1"/>
</dbReference>
<evidence type="ECO:0000313" key="7">
    <source>
        <dbReference type="EMBL" id="MBA2881812.1"/>
    </source>
</evidence>
<dbReference type="Pfam" id="PF08706">
    <property type="entry name" value="D5_N"/>
    <property type="match status" value="1"/>
</dbReference>
<dbReference type="PANTHER" id="PTHR35372">
    <property type="entry name" value="ATP BINDING PROTEIN-RELATED"/>
    <property type="match status" value="1"/>
</dbReference>
<gene>
    <name evidence="7" type="ORF">HNR65_002143</name>
</gene>
<accession>A0A7W0C9T2</accession>
<evidence type="ECO:0000256" key="5">
    <source>
        <dbReference type="SAM" id="MobiDB-lite"/>
    </source>
</evidence>
<dbReference type="InterPro" id="IPR002694">
    <property type="entry name" value="Znf_CHC2"/>
</dbReference>
<feature type="domain" description="SF3 helicase" evidence="6">
    <location>
        <begin position="520"/>
        <end position="673"/>
    </location>
</feature>
<dbReference type="InterPro" id="IPR036388">
    <property type="entry name" value="WH-like_DNA-bd_sf"/>
</dbReference>
<dbReference type="GO" id="GO:0006260">
    <property type="term" value="P:DNA replication"/>
    <property type="evidence" value="ECO:0007669"/>
    <property type="project" value="InterPro"/>
</dbReference>
<dbReference type="SMART" id="SM00400">
    <property type="entry name" value="ZnF_CHCC"/>
    <property type="match status" value="1"/>
</dbReference>
<dbReference type="InterPro" id="IPR036977">
    <property type="entry name" value="DNA_primase_Znf_CHC2"/>
</dbReference>
<protein>
    <submittedName>
        <fullName evidence="7">Putative DNA primase/helicase</fullName>
    </submittedName>
</protein>
<keyword evidence="1" id="KW-0547">Nucleotide-binding</keyword>
<dbReference type="InterPro" id="IPR014818">
    <property type="entry name" value="Phage/plasmid_primase_P4_C"/>
</dbReference>
<dbReference type="Gene3D" id="3.40.1360.10">
    <property type="match status" value="1"/>
</dbReference>
<dbReference type="PANTHER" id="PTHR35372:SF2">
    <property type="entry name" value="SF3 HELICASE DOMAIN-CONTAINING PROTEIN"/>
    <property type="match status" value="1"/>
</dbReference>
<keyword evidence="8" id="KW-1185">Reference proteome</keyword>
<dbReference type="Pfam" id="PF19263">
    <property type="entry name" value="DUF5906"/>
    <property type="match status" value="1"/>
</dbReference>
<dbReference type="InterPro" id="IPR014015">
    <property type="entry name" value="Helicase_SF3_DNA-vir"/>
</dbReference>
<dbReference type="SUPFAM" id="SSF46785">
    <property type="entry name" value="Winged helix' DNA-binding domain"/>
    <property type="match status" value="1"/>
</dbReference>
<dbReference type="GO" id="GO:0005524">
    <property type="term" value="F:ATP binding"/>
    <property type="evidence" value="ECO:0007669"/>
    <property type="project" value="UniProtKB-KW"/>
</dbReference>
<evidence type="ECO:0000256" key="4">
    <source>
        <dbReference type="ARBA" id="ARBA00022840"/>
    </source>
</evidence>
<dbReference type="Gene3D" id="3.90.580.10">
    <property type="entry name" value="Zinc finger, CHC2-type domain"/>
    <property type="match status" value="1"/>
</dbReference>
<dbReference type="InterPro" id="IPR045455">
    <property type="entry name" value="NrS-1_pol-like_helicase"/>
</dbReference>
<dbReference type="GO" id="GO:0016787">
    <property type="term" value="F:hydrolase activity"/>
    <property type="evidence" value="ECO:0007669"/>
    <property type="project" value="UniProtKB-KW"/>
</dbReference>
<dbReference type="GO" id="GO:0003677">
    <property type="term" value="F:DNA binding"/>
    <property type="evidence" value="ECO:0007669"/>
    <property type="project" value="InterPro"/>
</dbReference>
<dbReference type="SUPFAM" id="SSF52540">
    <property type="entry name" value="P-loop containing nucleoside triphosphate hydrolases"/>
    <property type="match status" value="1"/>
</dbReference>
<feature type="region of interest" description="Disordered" evidence="5">
    <location>
        <begin position="96"/>
        <end position="126"/>
    </location>
</feature>
<sequence length="803" mass="91910">MGIAKEHLDEQQRRAIAQACFTVKSGWDADEMIGLCPFHDEKNPSFSYNPEKDLFHCLAGHCGVSGDLADLWAHANGYGADDGFKAFCDEFGIDRGGHGGKRDPGHPPVPGTRKKAKAAAKTKQQEDPPYLDDVYAMLGDLPETWIKYLERKRGWSRDVMQALGLRLQTHYQAKTGEIKKIRHPERVAIPVPDEDGHVRNIRLYKPEGLKEGESKIFSWGKAYGEARLLPPAPDDRSPVLLCEGEPDMICARSQGFNAITQTGKPKKWSREHAGKFEGRDVVMAYDGDQAGEQYANVYAAPHLAKVVRSLKTIEWPEEMGRRVDGTWPEDHGEDLTDFFVKHRKNVDDFWQRISDAQPVDILKHVSAQALEFFERGLNDRVSFKPRRLAEKILSEHQLLTDPETGLFYRWNGRYWEQYHEDHVKALALRYLGGESQKSRAEDAAYQVRILSTLPHGRAVNDFKDWVCVRNGMLNLETLELKPHHPEYYATYELNVIYDPDSSRRCDRWLDYLKTNIQTPGVIAQAQEFVGYCLTKDVLFAKCLILIGPGSDGKSVFLKILRELIGHENTTSVSFADLEDQFLRSSLYQKAINISTEIGSRAMESPYFKAITSGDPINAAFKHKNTFTFTPHCKLVFASNKLPRVLDNSDGYFRRVLPIQFKRQFFEGDANTDPHLFEKLKGELSEIFSWALVGLHRLWKQGRFTESRETDELMLGYKRLNNPVLCFVDDMCHVGQEHQESKKEMYKKYKEYCNAGGYKILSRENFFRELYTAVNNLQMIRPRVNGTREQFLKGIALNGFANEE</sequence>
<keyword evidence="2" id="KW-0378">Hydrolase</keyword>
<feature type="compositionally biased region" description="Basic and acidic residues" evidence="5">
    <location>
        <begin position="96"/>
        <end position="105"/>
    </location>
</feature>
<keyword evidence="3 7" id="KW-0347">Helicase</keyword>
<reference evidence="7 8" key="1">
    <citation type="submission" date="2020-07" db="EMBL/GenBank/DDBJ databases">
        <title>Genomic Encyclopedia of Type Strains, Phase IV (KMG-IV): sequencing the most valuable type-strain genomes for metagenomic binning, comparative biology and taxonomic classification.</title>
        <authorList>
            <person name="Goeker M."/>
        </authorList>
    </citation>
    <scope>NUCLEOTIDE SEQUENCE [LARGE SCALE GENOMIC DNA]</scope>
    <source>
        <strain evidence="7 8">DSM 17721</strain>
    </source>
</reference>
<dbReference type="InterPro" id="IPR006500">
    <property type="entry name" value="Helicase_put_C_phage/plasmid"/>
</dbReference>
<evidence type="ECO:0000256" key="3">
    <source>
        <dbReference type="ARBA" id="ARBA00022806"/>
    </source>
</evidence>
<dbReference type="Pfam" id="PF03288">
    <property type="entry name" value="Pox_D5"/>
    <property type="match status" value="1"/>
</dbReference>
<evidence type="ECO:0000256" key="2">
    <source>
        <dbReference type="ARBA" id="ARBA00022801"/>
    </source>
</evidence>
<dbReference type="PROSITE" id="PS51206">
    <property type="entry name" value="SF3_HELICASE_1"/>
    <property type="match status" value="1"/>
</dbReference>
<name>A0A7W0C9T2_9BACT</name>
<dbReference type="Pfam" id="PF01807">
    <property type="entry name" value="Zn_ribbon_DnaG"/>
    <property type="match status" value="1"/>
</dbReference>
<evidence type="ECO:0000313" key="8">
    <source>
        <dbReference type="Proteomes" id="UP000525298"/>
    </source>
</evidence>
<evidence type="ECO:0000256" key="1">
    <source>
        <dbReference type="ARBA" id="ARBA00022741"/>
    </source>
</evidence>
<dbReference type="EMBL" id="JACDUS010000005">
    <property type="protein sequence ID" value="MBA2881812.1"/>
    <property type="molecule type" value="Genomic_DNA"/>
</dbReference>
<dbReference type="AlphaFoldDB" id="A0A7W0C9T2"/>
<dbReference type="Gene3D" id="3.40.50.300">
    <property type="entry name" value="P-loop containing nucleotide triphosphate hydrolases"/>
    <property type="match status" value="1"/>
</dbReference>
<dbReference type="InterPro" id="IPR004968">
    <property type="entry name" value="DNA_primase/NTPase_C"/>
</dbReference>
<dbReference type="InterPro" id="IPR051620">
    <property type="entry name" value="ORF904-like_C"/>
</dbReference>
<comment type="caution">
    <text evidence="7">The sequence shown here is derived from an EMBL/GenBank/DDBJ whole genome shotgun (WGS) entry which is preliminary data.</text>
</comment>
<dbReference type="Gene3D" id="1.10.10.10">
    <property type="entry name" value="Winged helix-like DNA-binding domain superfamily/Winged helix DNA-binding domain"/>
    <property type="match status" value="1"/>
</dbReference>
<organism evidence="7 8">
    <name type="scientific">Desulfosalsimonas propionicica</name>
    <dbReference type="NCBI Taxonomy" id="332175"/>
    <lineage>
        <taxon>Bacteria</taxon>
        <taxon>Pseudomonadati</taxon>
        <taxon>Thermodesulfobacteriota</taxon>
        <taxon>Desulfobacteria</taxon>
        <taxon>Desulfobacterales</taxon>
        <taxon>Desulfosalsimonadaceae</taxon>
        <taxon>Desulfosalsimonas</taxon>
    </lineage>
</organism>
<dbReference type="GO" id="GO:0008270">
    <property type="term" value="F:zinc ion binding"/>
    <property type="evidence" value="ECO:0007669"/>
    <property type="project" value="InterPro"/>
</dbReference>
<dbReference type="NCBIfam" id="TIGR01613">
    <property type="entry name" value="primase_Cterm"/>
    <property type="match status" value="1"/>
</dbReference>
<dbReference type="GO" id="GO:0003899">
    <property type="term" value="F:DNA-directed RNA polymerase activity"/>
    <property type="evidence" value="ECO:0007669"/>
    <property type="project" value="InterPro"/>
</dbReference>
<dbReference type="InterPro" id="IPR036390">
    <property type="entry name" value="WH_DNA-bd_sf"/>
</dbReference>
<evidence type="ECO:0000259" key="6">
    <source>
        <dbReference type="PROSITE" id="PS51206"/>
    </source>
</evidence>
<keyword evidence="4" id="KW-0067">ATP-binding</keyword>
<dbReference type="RefSeq" id="WP_181551464.1">
    <property type="nucleotide sequence ID" value="NZ_JACDUS010000005.1"/>
</dbReference>
<proteinExistence type="predicted"/>